<evidence type="ECO:0000256" key="1">
    <source>
        <dbReference type="SAM" id="Phobius"/>
    </source>
</evidence>
<feature type="transmembrane region" description="Helical" evidence="1">
    <location>
        <begin position="80"/>
        <end position="97"/>
    </location>
</feature>
<sequence>MDCYDRPFASFMPSMPHLACTSPHLPLVPIVMIGVVIHPHDFFVERAVWLVHSHAVHFGMGARPSLPAPNSNGPKASLRFAYQVVVLAFIIIVDRISRARS</sequence>
<keyword evidence="1" id="KW-0812">Transmembrane</keyword>
<protein>
    <submittedName>
        <fullName evidence="2">Uncharacterized protein</fullName>
    </submittedName>
</protein>
<gene>
    <name evidence="2" type="ORF">Hypma_012265</name>
</gene>
<dbReference type="InParanoid" id="A0A369JH81"/>
<keyword evidence="3" id="KW-1185">Reference proteome</keyword>
<dbReference type="AlphaFoldDB" id="A0A369JH81"/>
<proteinExistence type="predicted"/>
<name>A0A369JH81_HYPMA</name>
<accession>A0A369JH81</accession>
<dbReference type="Proteomes" id="UP000076154">
    <property type="component" value="Unassembled WGS sequence"/>
</dbReference>
<dbReference type="EMBL" id="LUEZ02000058">
    <property type="protein sequence ID" value="RDB20672.1"/>
    <property type="molecule type" value="Genomic_DNA"/>
</dbReference>
<reference evidence="2" key="1">
    <citation type="submission" date="2018-04" db="EMBL/GenBank/DDBJ databases">
        <title>Whole genome sequencing of Hypsizygus marmoreus.</title>
        <authorList>
            <person name="Choi I.-G."/>
            <person name="Min B."/>
            <person name="Kim J.-G."/>
            <person name="Kim S."/>
            <person name="Oh Y.-L."/>
            <person name="Kong W.-S."/>
            <person name="Park H."/>
            <person name="Jeong J."/>
            <person name="Song E.-S."/>
        </authorList>
    </citation>
    <scope>NUCLEOTIDE SEQUENCE [LARGE SCALE GENOMIC DNA]</scope>
    <source>
        <strain evidence="2">51987-8</strain>
    </source>
</reference>
<comment type="caution">
    <text evidence="2">The sequence shown here is derived from an EMBL/GenBank/DDBJ whole genome shotgun (WGS) entry which is preliminary data.</text>
</comment>
<evidence type="ECO:0000313" key="2">
    <source>
        <dbReference type="EMBL" id="RDB20672.1"/>
    </source>
</evidence>
<keyword evidence="1" id="KW-1133">Transmembrane helix</keyword>
<organism evidence="2 3">
    <name type="scientific">Hypsizygus marmoreus</name>
    <name type="common">White beech mushroom</name>
    <name type="synonym">Agaricus marmoreus</name>
    <dbReference type="NCBI Taxonomy" id="39966"/>
    <lineage>
        <taxon>Eukaryota</taxon>
        <taxon>Fungi</taxon>
        <taxon>Dikarya</taxon>
        <taxon>Basidiomycota</taxon>
        <taxon>Agaricomycotina</taxon>
        <taxon>Agaricomycetes</taxon>
        <taxon>Agaricomycetidae</taxon>
        <taxon>Agaricales</taxon>
        <taxon>Tricholomatineae</taxon>
        <taxon>Lyophyllaceae</taxon>
        <taxon>Hypsizygus</taxon>
    </lineage>
</organism>
<keyword evidence="1" id="KW-0472">Membrane</keyword>
<evidence type="ECO:0000313" key="3">
    <source>
        <dbReference type="Proteomes" id="UP000076154"/>
    </source>
</evidence>